<dbReference type="PIRSF" id="PIRSF000005">
    <property type="entry name" value="Cytochrome_c4"/>
    <property type="match status" value="1"/>
</dbReference>
<evidence type="ECO:0000313" key="12">
    <source>
        <dbReference type="Proteomes" id="UP000715965"/>
    </source>
</evidence>
<keyword evidence="2" id="KW-0813">Transport</keyword>
<proteinExistence type="predicted"/>
<evidence type="ECO:0000256" key="9">
    <source>
        <dbReference type="SAM" id="SignalP"/>
    </source>
</evidence>
<keyword evidence="7 8" id="KW-0408">Iron</keyword>
<feature type="signal peptide" evidence="9">
    <location>
        <begin position="1"/>
        <end position="31"/>
    </location>
</feature>
<comment type="subcellular location">
    <subcellularLocation>
        <location evidence="1">Periplasm</location>
    </subcellularLocation>
</comment>
<evidence type="ECO:0000256" key="7">
    <source>
        <dbReference type="ARBA" id="ARBA00023004"/>
    </source>
</evidence>
<reference evidence="11 12" key="1">
    <citation type="submission" date="2020-10" db="EMBL/GenBank/DDBJ databases">
        <title>Draft genome of Ramlibacter aquaticus LMG 30558.</title>
        <authorList>
            <person name="Props R."/>
        </authorList>
    </citation>
    <scope>NUCLEOTIDE SEQUENCE [LARGE SCALE GENOMIC DNA]</scope>
    <source>
        <strain evidence="11 12">LMG 30558</strain>
    </source>
</reference>
<accession>A0ABR9SFJ2</accession>
<name>A0ABR9SFJ2_9BURK</name>
<comment type="caution">
    <text evidence="11">The sequence shown here is derived from an EMBL/GenBank/DDBJ whole genome shotgun (WGS) entry which is preliminary data.</text>
</comment>
<keyword evidence="12" id="KW-1185">Reference proteome</keyword>
<organism evidence="11 12">
    <name type="scientific">Ramlibacter aquaticus</name>
    <dbReference type="NCBI Taxonomy" id="2780094"/>
    <lineage>
        <taxon>Bacteria</taxon>
        <taxon>Pseudomonadati</taxon>
        <taxon>Pseudomonadota</taxon>
        <taxon>Betaproteobacteria</taxon>
        <taxon>Burkholderiales</taxon>
        <taxon>Comamonadaceae</taxon>
        <taxon>Ramlibacter</taxon>
    </lineage>
</organism>
<evidence type="ECO:0000256" key="2">
    <source>
        <dbReference type="ARBA" id="ARBA00022448"/>
    </source>
</evidence>
<keyword evidence="5" id="KW-0574">Periplasm</keyword>
<evidence type="ECO:0000256" key="8">
    <source>
        <dbReference type="PROSITE-ProRule" id="PRU00433"/>
    </source>
</evidence>
<dbReference type="Proteomes" id="UP000715965">
    <property type="component" value="Unassembled WGS sequence"/>
</dbReference>
<dbReference type="EMBL" id="JADDOJ010000039">
    <property type="protein sequence ID" value="MBE7941088.1"/>
    <property type="molecule type" value="Genomic_DNA"/>
</dbReference>
<evidence type="ECO:0000256" key="1">
    <source>
        <dbReference type="ARBA" id="ARBA00004418"/>
    </source>
</evidence>
<keyword evidence="6" id="KW-0249">Electron transport</keyword>
<evidence type="ECO:0000313" key="11">
    <source>
        <dbReference type="EMBL" id="MBE7941088.1"/>
    </source>
</evidence>
<dbReference type="PROSITE" id="PS51007">
    <property type="entry name" value="CYTC"/>
    <property type="match status" value="1"/>
</dbReference>
<feature type="domain" description="Cytochrome c" evidence="10">
    <location>
        <begin position="32"/>
        <end position="202"/>
    </location>
</feature>
<evidence type="ECO:0000256" key="4">
    <source>
        <dbReference type="ARBA" id="ARBA00022723"/>
    </source>
</evidence>
<keyword evidence="9" id="KW-0732">Signal</keyword>
<evidence type="ECO:0000256" key="3">
    <source>
        <dbReference type="ARBA" id="ARBA00022617"/>
    </source>
</evidence>
<evidence type="ECO:0000256" key="6">
    <source>
        <dbReference type="ARBA" id="ARBA00022982"/>
    </source>
</evidence>
<gene>
    <name evidence="11" type="ORF">IM725_10960</name>
</gene>
<dbReference type="SUPFAM" id="SSF46626">
    <property type="entry name" value="Cytochrome c"/>
    <property type="match status" value="2"/>
</dbReference>
<evidence type="ECO:0000256" key="5">
    <source>
        <dbReference type="ARBA" id="ARBA00022764"/>
    </source>
</evidence>
<feature type="chain" id="PRO_5046974503" evidence="9">
    <location>
        <begin position="32"/>
        <end position="202"/>
    </location>
</feature>
<dbReference type="InterPro" id="IPR008168">
    <property type="entry name" value="Cyt_C_IC"/>
</dbReference>
<dbReference type="InterPro" id="IPR050597">
    <property type="entry name" value="Cytochrome_c_Oxidase_Subunit"/>
</dbReference>
<dbReference type="RefSeq" id="WP_193780630.1">
    <property type="nucleotide sequence ID" value="NZ_JADDOJ010000039.1"/>
</dbReference>
<dbReference type="InterPro" id="IPR024167">
    <property type="entry name" value="Cytochrome_c4-like"/>
</dbReference>
<evidence type="ECO:0000259" key="10">
    <source>
        <dbReference type="PROSITE" id="PS51007"/>
    </source>
</evidence>
<dbReference type="PANTHER" id="PTHR33751:SF9">
    <property type="entry name" value="CYTOCHROME C4"/>
    <property type="match status" value="1"/>
</dbReference>
<dbReference type="PRINTS" id="PR00605">
    <property type="entry name" value="CYTCHROMECIC"/>
</dbReference>
<keyword evidence="4 8" id="KW-0479">Metal-binding</keyword>
<dbReference type="Gene3D" id="1.10.760.10">
    <property type="entry name" value="Cytochrome c-like domain"/>
    <property type="match status" value="2"/>
</dbReference>
<sequence length="202" mass="21759">MQDRSSFSTGRKARQALAGLFIAAASLAAHAQDLEAGKAKAQACVACHGADGNSVSPEFPSLAGQTWRYLYIQLRDFKEGRRSNAVMSPMAANLSRDDMINIANWFASMPLKSTDPVASEDKLKAGKAKTDETLCTMCHLGGFLGQNEIPRLAGQRPAYLVAQLKAFKARTRTNDAGNMTSVAQTLSEQDIDNVAAYLSSLR</sequence>
<keyword evidence="3 8" id="KW-0349">Heme</keyword>
<dbReference type="Pfam" id="PF00034">
    <property type="entry name" value="Cytochrom_C"/>
    <property type="match status" value="2"/>
</dbReference>
<dbReference type="InterPro" id="IPR009056">
    <property type="entry name" value="Cyt_c-like_dom"/>
</dbReference>
<dbReference type="PANTHER" id="PTHR33751">
    <property type="entry name" value="CBB3-TYPE CYTOCHROME C OXIDASE SUBUNIT FIXP"/>
    <property type="match status" value="1"/>
</dbReference>
<protein>
    <submittedName>
        <fullName evidence="11">Cytochrome c4</fullName>
    </submittedName>
</protein>
<dbReference type="InterPro" id="IPR036909">
    <property type="entry name" value="Cyt_c-like_dom_sf"/>
</dbReference>